<name>A0A4Q2DN59_9AGAR</name>
<keyword evidence="2" id="KW-1185">Reference proteome</keyword>
<dbReference type="EMBL" id="SDEE01000161">
    <property type="protein sequence ID" value="RXW20195.1"/>
    <property type="molecule type" value="Genomic_DNA"/>
</dbReference>
<evidence type="ECO:0000313" key="1">
    <source>
        <dbReference type="EMBL" id="RXW20195.1"/>
    </source>
</evidence>
<dbReference type="Proteomes" id="UP000290288">
    <property type="component" value="Unassembled WGS sequence"/>
</dbReference>
<comment type="caution">
    <text evidence="1">The sequence shown here is derived from an EMBL/GenBank/DDBJ whole genome shotgun (WGS) entry which is preliminary data.</text>
</comment>
<gene>
    <name evidence="1" type="ORF">EST38_g5655</name>
</gene>
<dbReference type="AlphaFoldDB" id="A0A4Q2DN59"/>
<proteinExistence type="predicted"/>
<sequence length="309" mass="35285">MVDLSELKIRVSKITVTPIDDSRLRLAWMWCGDLIVEILETSPTEERAVFERVASLHLKVDCHFSQELMLYGNMAMMRLDMAGSTFTIIWDYIEGRHVIWDTAEPGFHASLIDNVVLQVTDRGFNAWPIASWNPLPSTLSVDFDNLQISALPSEHSTFTPFPYDFQPRTNATAFKSVNWYMKRVDPLVLDVFYCMGGITRQRTTGHRYEIEGYESKSPYIRVKRIATFTLPPRGSYPNLYHDSGSLISGFSSGALVRLQFGMMWSKTCIYSIIPVLEKAIRDEENPDTDLATAILTTVHDDDIRALLIW</sequence>
<evidence type="ECO:0000313" key="2">
    <source>
        <dbReference type="Proteomes" id="UP000290288"/>
    </source>
</evidence>
<accession>A0A4Q2DN59</accession>
<reference evidence="1 2" key="1">
    <citation type="submission" date="2019-01" db="EMBL/GenBank/DDBJ databases">
        <title>Draft genome sequence of Psathyrella aberdarensis IHI B618.</title>
        <authorList>
            <person name="Buettner E."/>
            <person name="Kellner H."/>
        </authorList>
    </citation>
    <scope>NUCLEOTIDE SEQUENCE [LARGE SCALE GENOMIC DNA]</scope>
    <source>
        <strain evidence="1 2">IHI B618</strain>
    </source>
</reference>
<organism evidence="1 2">
    <name type="scientific">Candolleomyces aberdarensis</name>
    <dbReference type="NCBI Taxonomy" id="2316362"/>
    <lineage>
        <taxon>Eukaryota</taxon>
        <taxon>Fungi</taxon>
        <taxon>Dikarya</taxon>
        <taxon>Basidiomycota</taxon>
        <taxon>Agaricomycotina</taxon>
        <taxon>Agaricomycetes</taxon>
        <taxon>Agaricomycetidae</taxon>
        <taxon>Agaricales</taxon>
        <taxon>Agaricineae</taxon>
        <taxon>Psathyrellaceae</taxon>
        <taxon>Candolleomyces</taxon>
    </lineage>
</organism>
<protein>
    <submittedName>
        <fullName evidence="1">Uncharacterized protein</fullName>
    </submittedName>
</protein>